<name>A0A9P6JMW5_9AGAR</name>
<accession>A0A9P6JMW5</accession>
<evidence type="ECO:0000313" key="1">
    <source>
        <dbReference type="EMBL" id="KAF9526233.1"/>
    </source>
</evidence>
<reference evidence="1" key="1">
    <citation type="submission" date="2020-11" db="EMBL/GenBank/DDBJ databases">
        <authorList>
            <consortium name="DOE Joint Genome Institute"/>
            <person name="Ahrendt S."/>
            <person name="Riley R."/>
            <person name="Andreopoulos W."/>
            <person name="Labutti K."/>
            <person name="Pangilinan J."/>
            <person name="Ruiz-Duenas F.J."/>
            <person name="Barrasa J.M."/>
            <person name="Sanchez-Garcia M."/>
            <person name="Camarero S."/>
            <person name="Miyauchi S."/>
            <person name="Serrano A."/>
            <person name="Linde D."/>
            <person name="Babiker R."/>
            <person name="Drula E."/>
            <person name="Ayuso-Fernandez I."/>
            <person name="Pacheco R."/>
            <person name="Padilla G."/>
            <person name="Ferreira P."/>
            <person name="Barriuso J."/>
            <person name="Kellner H."/>
            <person name="Castanera R."/>
            <person name="Alfaro M."/>
            <person name="Ramirez L."/>
            <person name="Pisabarro A.G."/>
            <person name="Kuo A."/>
            <person name="Tritt A."/>
            <person name="Lipzen A."/>
            <person name="He G."/>
            <person name="Yan M."/>
            <person name="Ng V."/>
            <person name="Cullen D."/>
            <person name="Martin F."/>
            <person name="Rosso M.-N."/>
            <person name="Henrissat B."/>
            <person name="Hibbett D."/>
            <person name="Martinez A.T."/>
            <person name="Grigoriev I.V."/>
        </authorList>
    </citation>
    <scope>NUCLEOTIDE SEQUENCE</scope>
    <source>
        <strain evidence="1">CBS 506.95</strain>
    </source>
</reference>
<gene>
    <name evidence="1" type="ORF">CPB83DRAFT_908622</name>
</gene>
<sequence length="164" mass="18730">MAQKRAYMVVTPRPRFTNTLNVRNTAGVNENCFYVKFGDGDYRPAYKTHNPNIEGEVCDEAGLTKTSVPDENNIPRLKWAGKALEWTYLDRVPGDESEWHKVTPIAPYTYAQLRTDLAHLLDTFDMITLDPNSNNTNPRWAATLTWENDAINLFKPLVKKVTIV</sequence>
<protein>
    <submittedName>
        <fullName evidence="1">Uncharacterized protein</fullName>
    </submittedName>
</protein>
<organism evidence="1 2">
    <name type="scientific">Crepidotus variabilis</name>
    <dbReference type="NCBI Taxonomy" id="179855"/>
    <lineage>
        <taxon>Eukaryota</taxon>
        <taxon>Fungi</taxon>
        <taxon>Dikarya</taxon>
        <taxon>Basidiomycota</taxon>
        <taxon>Agaricomycotina</taxon>
        <taxon>Agaricomycetes</taxon>
        <taxon>Agaricomycetidae</taxon>
        <taxon>Agaricales</taxon>
        <taxon>Agaricineae</taxon>
        <taxon>Crepidotaceae</taxon>
        <taxon>Crepidotus</taxon>
    </lineage>
</organism>
<comment type="caution">
    <text evidence="1">The sequence shown here is derived from an EMBL/GenBank/DDBJ whole genome shotgun (WGS) entry which is preliminary data.</text>
</comment>
<dbReference type="AlphaFoldDB" id="A0A9P6JMW5"/>
<keyword evidence="2" id="KW-1185">Reference proteome</keyword>
<proteinExistence type="predicted"/>
<evidence type="ECO:0000313" key="2">
    <source>
        <dbReference type="Proteomes" id="UP000807306"/>
    </source>
</evidence>
<dbReference type="EMBL" id="MU157874">
    <property type="protein sequence ID" value="KAF9526233.1"/>
    <property type="molecule type" value="Genomic_DNA"/>
</dbReference>
<dbReference type="Proteomes" id="UP000807306">
    <property type="component" value="Unassembled WGS sequence"/>
</dbReference>